<proteinExistence type="predicted"/>
<dbReference type="STRING" id="472175.EL18_02863"/>
<dbReference type="Proteomes" id="UP000053675">
    <property type="component" value="Unassembled WGS sequence"/>
</dbReference>
<protein>
    <submittedName>
        <fullName evidence="1">Putative secreted protein</fullName>
    </submittedName>
</protein>
<dbReference type="Pfam" id="PF06764">
    <property type="entry name" value="DUF1223"/>
    <property type="match status" value="1"/>
</dbReference>
<dbReference type="AlphaFoldDB" id="A0A084U6M4"/>
<organism evidence="1 2">
    <name type="scientific">Nitratireductor basaltis</name>
    <dbReference type="NCBI Taxonomy" id="472175"/>
    <lineage>
        <taxon>Bacteria</taxon>
        <taxon>Pseudomonadati</taxon>
        <taxon>Pseudomonadota</taxon>
        <taxon>Alphaproteobacteria</taxon>
        <taxon>Hyphomicrobiales</taxon>
        <taxon>Phyllobacteriaceae</taxon>
        <taxon>Nitratireductor</taxon>
    </lineage>
</organism>
<name>A0A084U6M4_9HYPH</name>
<dbReference type="RefSeq" id="WP_081871247.1">
    <property type="nucleotide sequence ID" value="NZ_JMQM01000002.1"/>
</dbReference>
<dbReference type="PANTHER" id="PTHR36057">
    <property type="match status" value="1"/>
</dbReference>
<dbReference type="InterPro" id="IPR010634">
    <property type="entry name" value="DUF1223"/>
</dbReference>
<comment type="caution">
    <text evidence="1">The sequence shown here is derived from an EMBL/GenBank/DDBJ whole genome shotgun (WGS) entry which is preliminary data.</text>
</comment>
<dbReference type="EMBL" id="JMQM01000002">
    <property type="protein sequence ID" value="KFB08610.1"/>
    <property type="molecule type" value="Genomic_DNA"/>
</dbReference>
<dbReference type="OrthoDB" id="9808254at2"/>
<dbReference type="PATRIC" id="fig|472175.3.peg.2855"/>
<dbReference type="InterPro" id="IPR036249">
    <property type="entry name" value="Thioredoxin-like_sf"/>
</dbReference>
<sequence length="250" mass="26997">MSFGKGTLTFGFLTALMPSVLLPTSLIHAQERPLAVMELFTSQGCSSCPPADALLNDLSENPDFLTLSYHVDYWDYLGWKDALASPENSRRQREYSAGSDGTVYTPQLILNGKTALVGSDSAAIARALHEESRTPLPVEVDLAVHDNVLQLHIGASGAVPAGRTEILLLSVEPQREVSIEAGENSGATILYRNIVRDHRIIGMWKGAEMRLELPLDEVGNSVAQECVVLVQQVDGDGHPGPILGAARTRL</sequence>
<evidence type="ECO:0000313" key="2">
    <source>
        <dbReference type="Proteomes" id="UP000053675"/>
    </source>
</evidence>
<reference evidence="1 2" key="1">
    <citation type="submission" date="2014-05" db="EMBL/GenBank/DDBJ databases">
        <title>Draft Genome Sequence of Nitratireductor basaltis Strain UMTGB225, A Marine Bacterium Isolated from Green Barrel Tunicate.</title>
        <authorList>
            <person name="Gan H.Y."/>
        </authorList>
    </citation>
    <scope>NUCLEOTIDE SEQUENCE [LARGE SCALE GENOMIC DNA]</scope>
    <source>
        <strain evidence="1 2">UMTGB225</strain>
    </source>
</reference>
<keyword evidence="2" id="KW-1185">Reference proteome</keyword>
<accession>A0A084U6M4</accession>
<evidence type="ECO:0000313" key="1">
    <source>
        <dbReference type="EMBL" id="KFB08610.1"/>
    </source>
</evidence>
<dbReference type="eggNOG" id="COG5429">
    <property type="taxonomic scope" value="Bacteria"/>
</dbReference>
<dbReference type="PANTHER" id="PTHR36057:SF1">
    <property type="entry name" value="LIPOPROTEIN LIPID ATTACHMENT SITE-LIKE PROTEIN, PUTATIVE (DUF1223)-RELATED"/>
    <property type="match status" value="1"/>
</dbReference>
<dbReference type="SUPFAM" id="SSF52833">
    <property type="entry name" value="Thioredoxin-like"/>
    <property type="match status" value="1"/>
</dbReference>
<gene>
    <name evidence="1" type="ORF">EL18_02863</name>
</gene>